<name>A0A9W6BNX9_9CHLO</name>
<comment type="caution">
    <text evidence="2">The sequence shown here is derived from an EMBL/GenBank/DDBJ whole genome shotgun (WGS) entry which is preliminary data.</text>
</comment>
<feature type="compositionally biased region" description="Pro residues" evidence="1">
    <location>
        <begin position="214"/>
        <end position="239"/>
    </location>
</feature>
<feature type="compositionally biased region" description="Acidic residues" evidence="1">
    <location>
        <begin position="362"/>
        <end position="374"/>
    </location>
</feature>
<evidence type="ECO:0000256" key="1">
    <source>
        <dbReference type="SAM" id="MobiDB-lite"/>
    </source>
</evidence>
<dbReference type="AlphaFoldDB" id="A0A9W6BNX9"/>
<accession>A0A9W6BNX9</accession>
<keyword evidence="3" id="KW-1185">Reference proteome</keyword>
<reference evidence="2 3" key="1">
    <citation type="journal article" date="2023" name="Commun. Biol.">
        <title>Reorganization of the ancestral sex-determining regions during the evolution of trioecy in Pleodorina starrii.</title>
        <authorList>
            <person name="Takahashi K."/>
            <person name="Suzuki S."/>
            <person name="Kawai-Toyooka H."/>
            <person name="Yamamoto K."/>
            <person name="Hamaji T."/>
            <person name="Ootsuki R."/>
            <person name="Yamaguchi H."/>
            <person name="Kawachi M."/>
            <person name="Higashiyama T."/>
            <person name="Nozaki H."/>
        </authorList>
    </citation>
    <scope>NUCLEOTIDE SEQUENCE [LARGE SCALE GENOMIC DNA]</scope>
    <source>
        <strain evidence="2 3">NIES-4479</strain>
    </source>
</reference>
<feature type="region of interest" description="Disordered" evidence="1">
    <location>
        <begin position="362"/>
        <end position="389"/>
    </location>
</feature>
<evidence type="ECO:0000313" key="2">
    <source>
        <dbReference type="EMBL" id="GLC54801.1"/>
    </source>
</evidence>
<gene>
    <name evidence="2" type="primary">PLEST006222</name>
    <name evidence="2" type="ORF">PLESTB_000907400</name>
</gene>
<feature type="compositionally biased region" description="Basic and acidic residues" evidence="1">
    <location>
        <begin position="375"/>
        <end position="389"/>
    </location>
</feature>
<organism evidence="2 3">
    <name type="scientific">Pleodorina starrii</name>
    <dbReference type="NCBI Taxonomy" id="330485"/>
    <lineage>
        <taxon>Eukaryota</taxon>
        <taxon>Viridiplantae</taxon>
        <taxon>Chlorophyta</taxon>
        <taxon>core chlorophytes</taxon>
        <taxon>Chlorophyceae</taxon>
        <taxon>CS clade</taxon>
        <taxon>Chlamydomonadales</taxon>
        <taxon>Volvocaceae</taxon>
        <taxon>Pleodorina</taxon>
    </lineage>
</organism>
<feature type="region of interest" description="Disordered" evidence="1">
    <location>
        <begin position="211"/>
        <end position="270"/>
    </location>
</feature>
<protein>
    <submittedName>
        <fullName evidence="2">Uncharacterized protein</fullName>
    </submittedName>
</protein>
<dbReference type="Proteomes" id="UP001165080">
    <property type="component" value="Unassembled WGS sequence"/>
</dbReference>
<sequence>MEEAIQQPTVLPPVLAILRSLPPDVLLDSFWGVLPHGSRTAFRQTCSAADAWFRQNLKTTTVSFNHHFLESLGSSGRSLAQHFPELRALAIRQASAGRKPLPLEVVHTCLELLLLAGGGNGDGAGGRLPPGAGGFRYVRELALCDWPSVGAADLGHLGAAFPGVEQLAISCRTRAFPHHFDAPPDLLPALTAAFPNLRRLELRGLGLLQLLLRPPQPPPPPPRPQKAQPPPEQPPPQPHPEQAEQPPQSQSQHPHKSLSSGVDRDHDRDLGGGLGGLGVLGSLAQLRNLALGVLDPPPRLLGQLAAALRRQLVSLELDVWFVMTPPDELRPAAAAAGRAVAALERLQELRLRLMCCVEEEEEGEGGGREEEEEGWRELRSGDEAWGGREEGEGLWAGWEEEEVEGAGCAVEGVMGGYGGSGHGGGPKGEKAGSLMAALLRPVAAAAVARGKEQQRRGERDRERGRRAVAGGGCGGGIRVMRLPGHELRAGEWMLLRRLPSLARLEVGAVAAGFGGYGTSWGGVEVVVMEEEVDGTAGAAAAGDASGARCGPS</sequence>
<dbReference type="EMBL" id="BRXU01000011">
    <property type="protein sequence ID" value="GLC54801.1"/>
    <property type="molecule type" value="Genomic_DNA"/>
</dbReference>
<evidence type="ECO:0000313" key="3">
    <source>
        <dbReference type="Proteomes" id="UP001165080"/>
    </source>
</evidence>
<proteinExistence type="predicted"/>
<feature type="compositionally biased region" description="Low complexity" evidence="1">
    <location>
        <begin position="243"/>
        <end position="261"/>
    </location>
</feature>